<dbReference type="EMBL" id="CH473949">
    <property type="protein sequence ID" value="EDL79304.1"/>
    <property type="molecule type" value="Genomic_DNA"/>
</dbReference>
<accession>A6HMQ3</accession>
<organism evidence="1 2">
    <name type="scientific">Rattus norvegicus</name>
    <name type="common">Rat</name>
    <dbReference type="NCBI Taxonomy" id="10116"/>
    <lineage>
        <taxon>Eukaryota</taxon>
        <taxon>Metazoa</taxon>
        <taxon>Chordata</taxon>
        <taxon>Craniata</taxon>
        <taxon>Vertebrata</taxon>
        <taxon>Euteleostomi</taxon>
        <taxon>Mammalia</taxon>
        <taxon>Eutheria</taxon>
        <taxon>Euarchontoglires</taxon>
        <taxon>Glires</taxon>
        <taxon>Rodentia</taxon>
        <taxon>Myomorpha</taxon>
        <taxon>Muroidea</taxon>
        <taxon>Muridae</taxon>
        <taxon>Murinae</taxon>
        <taxon>Rattus</taxon>
    </lineage>
</organism>
<protein>
    <submittedName>
        <fullName evidence="1">RCG27292</fullName>
    </submittedName>
</protein>
<proteinExistence type="predicted"/>
<reference evidence="2" key="1">
    <citation type="submission" date="2005-09" db="EMBL/GenBank/DDBJ databases">
        <authorList>
            <person name="Mural R.J."/>
            <person name="Li P.W."/>
            <person name="Adams M.D."/>
            <person name="Amanatides P.G."/>
            <person name="Baden-Tillson H."/>
            <person name="Barnstead M."/>
            <person name="Chin S.H."/>
            <person name="Dew I."/>
            <person name="Evans C.A."/>
            <person name="Ferriera S."/>
            <person name="Flanigan M."/>
            <person name="Fosler C."/>
            <person name="Glodek A."/>
            <person name="Gu Z."/>
            <person name="Holt R.A."/>
            <person name="Jennings D."/>
            <person name="Kraft C.L."/>
            <person name="Lu F."/>
            <person name="Nguyen T."/>
            <person name="Nusskern D.R."/>
            <person name="Pfannkoch C.M."/>
            <person name="Sitter C."/>
            <person name="Sutton G.G."/>
            <person name="Venter J.C."/>
            <person name="Wang Z."/>
            <person name="Woodage T."/>
            <person name="Zheng X.H."/>
            <person name="Zhong F."/>
        </authorList>
    </citation>
    <scope>NUCLEOTIDE SEQUENCE [LARGE SCALE GENOMIC DNA]</scope>
    <source>
        <strain>BN</strain>
        <strain evidence="2">Sprague-Dawley</strain>
    </source>
</reference>
<dbReference type="AlphaFoldDB" id="A6HMQ3"/>
<name>A6HMQ3_RAT</name>
<dbReference type="Proteomes" id="UP000234681">
    <property type="component" value="Chromosome 3"/>
</dbReference>
<evidence type="ECO:0000313" key="2">
    <source>
        <dbReference type="Proteomes" id="UP000234681"/>
    </source>
</evidence>
<evidence type="ECO:0000313" key="1">
    <source>
        <dbReference type="EMBL" id="EDL79304.1"/>
    </source>
</evidence>
<sequence length="57" mass="6845">MSFFSCQVQAEVRFQTSLRLRVWNREFWNSHKDGRRRLNHGDSLSHFNEISAAFKLC</sequence>
<gene>
    <name evidence="1" type="ORF">rCG_27292</name>
</gene>